<dbReference type="AlphaFoldDB" id="A0A0A1VWT9"/>
<reference evidence="7" key="1">
    <citation type="journal article" date="2015" name="Genome">
        <title>Whole Genome Sequence of the Non-Microcystin-Producing Microcystis aeruginosa Strain NIES-44.</title>
        <authorList>
            <person name="Okano K."/>
            <person name="Miyata N."/>
            <person name="Ozaki Y."/>
        </authorList>
    </citation>
    <scope>NUCLEOTIDE SEQUENCE [LARGE SCALE GENOMIC DNA]</scope>
    <source>
        <strain evidence="7">NIES-44</strain>
    </source>
</reference>
<evidence type="ECO:0000313" key="6">
    <source>
        <dbReference type="EMBL" id="GAL94287.1"/>
    </source>
</evidence>
<dbReference type="CDD" id="cd03506">
    <property type="entry name" value="Delta6-FADS-like"/>
    <property type="match status" value="1"/>
</dbReference>
<gene>
    <name evidence="6" type="ORF">N44_02867</name>
</gene>
<evidence type="ECO:0000256" key="4">
    <source>
        <dbReference type="SAM" id="Phobius"/>
    </source>
</evidence>
<dbReference type="Pfam" id="PF00487">
    <property type="entry name" value="FA_desaturase"/>
    <property type="match status" value="1"/>
</dbReference>
<keyword evidence="4" id="KW-0812">Transmembrane</keyword>
<keyword evidence="4" id="KW-1133">Transmembrane helix</keyword>
<evidence type="ECO:0000256" key="3">
    <source>
        <dbReference type="ARBA" id="ARBA00023004"/>
    </source>
</evidence>
<evidence type="ECO:0000256" key="1">
    <source>
        <dbReference type="ARBA" id="ARBA00001954"/>
    </source>
</evidence>
<dbReference type="PANTHER" id="PTHR19353:SF19">
    <property type="entry name" value="DELTA(5) FATTY ACID DESATURASE C-RELATED"/>
    <property type="match status" value="1"/>
</dbReference>
<dbReference type="PANTHER" id="PTHR19353">
    <property type="entry name" value="FATTY ACID DESATURASE 2"/>
    <property type="match status" value="1"/>
</dbReference>
<dbReference type="Proteomes" id="UP000030321">
    <property type="component" value="Unassembled WGS sequence"/>
</dbReference>
<feature type="transmembrane region" description="Helical" evidence="4">
    <location>
        <begin position="172"/>
        <end position="191"/>
    </location>
</feature>
<organism evidence="6 7">
    <name type="scientific">Microcystis aeruginosa NIES-44</name>
    <dbReference type="NCBI Taxonomy" id="449439"/>
    <lineage>
        <taxon>Bacteria</taxon>
        <taxon>Bacillati</taxon>
        <taxon>Cyanobacteriota</taxon>
        <taxon>Cyanophyceae</taxon>
        <taxon>Oscillatoriophycideae</taxon>
        <taxon>Chroococcales</taxon>
        <taxon>Microcystaceae</taxon>
        <taxon>Microcystis</taxon>
    </lineage>
</organism>
<dbReference type="EC" id="1.14.19.3" evidence="6"/>
<feature type="transmembrane region" description="Helical" evidence="4">
    <location>
        <begin position="72"/>
        <end position="96"/>
    </location>
</feature>
<feature type="transmembrane region" description="Helical" evidence="4">
    <location>
        <begin position="46"/>
        <end position="66"/>
    </location>
</feature>
<dbReference type="GO" id="GO:0016213">
    <property type="term" value="F:acyl-CoA 6-desaturase activity"/>
    <property type="evidence" value="ECO:0007669"/>
    <property type="project" value="UniProtKB-EC"/>
</dbReference>
<comment type="caution">
    <text evidence="6">The sequence shown here is derived from an EMBL/GenBank/DDBJ whole genome shotgun (WGS) entry which is preliminary data.</text>
</comment>
<feature type="domain" description="Fatty acid desaturase" evidence="5">
    <location>
        <begin position="73"/>
        <end position="345"/>
    </location>
</feature>
<evidence type="ECO:0000256" key="2">
    <source>
        <dbReference type="ARBA" id="ARBA00008749"/>
    </source>
</evidence>
<dbReference type="EMBL" id="BBPA01000053">
    <property type="protein sequence ID" value="GAL94287.1"/>
    <property type="molecule type" value="Genomic_DNA"/>
</dbReference>
<name>A0A0A1VWT9_MICAE</name>
<evidence type="ECO:0000313" key="7">
    <source>
        <dbReference type="Proteomes" id="UP000030321"/>
    </source>
</evidence>
<proteinExistence type="inferred from homology"/>
<keyword evidence="4" id="KW-0472">Membrane</keyword>
<keyword evidence="6" id="KW-0560">Oxidoreductase</keyword>
<dbReference type="GO" id="GO:0008610">
    <property type="term" value="P:lipid biosynthetic process"/>
    <property type="evidence" value="ECO:0007669"/>
    <property type="project" value="UniProtKB-ARBA"/>
</dbReference>
<dbReference type="PIRSF" id="PIRSF015921">
    <property type="entry name" value="FA_sphinglp_des"/>
    <property type="match status" value="1"/>
</dbReference>
<keyword evidence="3" id="KW-0408">Iron</keyword>
<protein>
    <submittedName>
        <fullName evidence="6">Delta-6 desaturase</fullName>
        <ecNumber evidence="6">1.14.19.3</ecNumber>
    </submittedName>
</protein>
<sequence length="376" mass="43247">MPSDQLLGQKLGMRVTFTENQGFRKELNKRVDAYFTENGIPTRDNFAMYLKTITILTWVIAAWLFVLFGPDIWWLKIIGCLVLGGGLAGIGFSIGHDANHGGYSSKKWVNSLLGMTYDYIIGTSSYLWRFRHNYLHHTYTNVLGYDVEIHGDGIVRMTPHAEHKWYHRYQHLFIPILYAIIPIYWSFSDVRSILFCNRFGEIKIPNPKPIDLFVLLSGKVVYLFWFIGIPLLVGYSPLEIAIGFLIAFMTYGVLACHVFMLAHVLEPAEFIQPSAANQIEDEWAIFQVRTTVDFAPKNAFLNWYLGGLNYQVVHHLFPQICHIHYPKIASILAEVCQEFGVNYAVYPTLRGALAYNYRWLRQLGNKQSNFDLKLAS</sequence>
<comment type="cofactor">
    <cofactor evidence="1">
        <name>Fe(2+)</name>
        <dbReference type="ChEBI" id="CHEBI:29033"/>
    </cofactor>
</comment>
<dbReference type="InterPro" id="IPR012171">
    <property type="entry name" value="Fatty_acid_desaturase"/>
</dbReference>
<comment type="similarity">
    <text evidence="2">Belongs to the fatty acid desaturase type 2 family.</text>
</comment>
<dbReference type="InterPro" id="IPR005804">
    <property type="entry name" value="FA_desaturase_dom"/>
</dbReference>
<dbReference type="GO" id="GO:0016020">
    <property type="term" value="C:membrane"/>
    <property type="evidence" value="ECO:0007669"/>
    <property type="project" value="TreeGrafter"/>
</dbReference>
<feature type="transmembrane region" description="Helical" evidence="4">
    <location>
        <begin position="240"/>
        <end position="262"/>
    </location>
</feature>
<evidence type="ECO:0000259" key="5">
    <source>
        <dbReference type="Pfam" id="PF00487"/>
    </source>
</evidence>
<feature type="transmembrane region" description="Helical" evidence="4">
    <location>
        <begin position="212"/>
        <end position="234"/>
    </location>
</feature>
<feature type="transmembrane region" description="Helical" evidence="4">
    <location>
        <begin position="108"/>
        <end position="128"/>
    </location>
</feature>
<accession>A0A0A1VWT9</accession>